<keyword evidence="2" id="KW-1185">Reference proteome</keyword>
<proteinExistence type="predicted"/>
<reference evidence="2" key="1">
    <citation type="journal article" date="2019" name="Int. J. Syst. Evol. Microbiol.">
        <title>The Global Catalogue of Microorganisms (GCM) 10K type strain sequencing project: providing services to taxonomists for standard genome sequencing and annotation.</title>
        <authorList>
            <consortium name="The Broad Institute Genomics Platform"/>
            <consortium name="The Broad Institute Genome Sequencing Center for Infectious Disease"/>
            <person name="Wu L."/>
            <person name="Ma J."/>
        </authorList>
    </citation>
    <scope>NUCLEOTIDE SEQUENCE [LARGE SCALE GENOMIC DNA]</scope>
    <source>
        <strain evidence="2">CGMCC 4.7241</strain>
    </source>
</reference>
<dbReference type="RefSeq" id="WP_205120581.1">
    <property type="nucleotide sequence ID" value="NZ_JAFBCM010000001.1"/>
</dbReference>
<sequence>MSAETGRLGRAAVESGDVLAQLAEIEATWLQQCASCDAMLPASCTCPPGDPRAVIGWLVDQVKQLGGQRILDAIDALPEPTDHQVEAEKMLGSAYAFGADDDLDRAALRTQAATVHALLAVVERLQTIAEQGPGGAA</sequence>
<protein>
    <submittedName>
        <fullName evidence="1">Uncharacterized protein</fullName>
    </submittedName>
</protein>
<organism evidence="1 2">
    <name type="scientific">Tenggerimyces flavus</name>
    <dbReference type="NCBI Taxonomy" id="1708749"/>
    <lineage>
        <taxon>Bacteria</taxon>
        <taxon>Bacillati</taxon>
        <taxon>Actinomycetota</taxon>
        <taxon>Actinomycetes</taxon>
        <taxon>Propionibacteriales</taxon>
        <taxon>Nocardioidaceae</taxon>
        <taxon>Tenggerimyces</taxon>
    </lineage>
</organism>
<dbReference type="EMBL" id="JBHRZH010000012">
    <property type="protein sequence ID" value="MFC3762034.1"/>
    <property type="molecule type" value="Genomic_DNA"/>
</dbReference>
<gene>
    <name evidence="1" type="ORF">ACFOUW_14420</name>
</gene>
<comment type="caution">
    <text evidence="1">The sequence shown here is derived from an EMBL/GenBank/DDBJ whole genome shotgun (WGS) entry which is preliminary data.</text>
</comment>
<accession>A0ABV7YB50</accession>
<dbReference type="Proteomes" id="UP001595699">
    <property type="component" value="Unassembled WGS sequence"/>
</dbReference>
<evidence type="ECO:0000313" key="2">
    <source>
        <dbReference type="Proteomes" id="UP001595699"/>
    </source>
</evidence>
<name>A0ABV7YB50_9ACTN</name>
<evidence type="ECO:0000313" key="1">
    <source>
        <dbReference type="EMBL" id="MFC3762034.1"/>
    </source>
</evidence>